<feature type="region of interest" description="Disordered" evidence="1">
    <location>
        <begin position="204"/>
        <end position="247"/>
    </location>
</feature>
<sequence length="247" mass="27820">MAKKCIGVREDTGAQCNRSASSGSDFCYRHQSQEGDTTILHRGADVYHCPQDGAELLYVPKKGYHRCKSCKGVLLSAKAIDPKYAEKISQLNEIESHQEVCPSCAEEANLSIHEVEWTWDDGGYGPFGNKYGIGSKAHYEMANVWLCNNCGSLWVPAQRSGPRRLGGRNLDLLFGWRWGLIGHSMWLDNQVKWREKRLEGEAAKERKLAKRRAKSCNHMDTSGAQCAAPKSQKSTHDQDYCYKHQPK</sequence>
<reference evidence="2" key="1">
    <citation type="submission" date="2018-05" db="EMBL/GenBank/DDBJ databases">
        <authorList>
            <person name="Lanie J.A."/>
            <person name="Ng W.-L."/>
            <person name="Kazmierczak K.M."/>
            <person name="Andrzejewski T.M."/>
            <person name="Davidsen T.M."/>
            <person name="Wayne K.J."/>
            <person name="Tettelin H."/>
            <person name="Glass J.I."/>
            <person name="Rusch D."/>
            <person name="Podicherti R."/>
            <person name="Tsui H.-C.T."/>
            <person name="Winkler M.E."/>
        </authorList>
    </citation>
    <scope>NUCLEOTIDE SEQUENCE</scope>
</reference>
<name>A0A382M9X8_9ZZZZ</name>
<organism evidence="2">
    <name type="scientific">marine metagenome</name>
    <dbReference type="NCBI Taxonomy" id="408172"/>
    <lineage>
        <taxon>unclassified sequences</taxon>
        <taxon>metagenomes</taxon>
        <taxon>ecological metagenomes</taxon>
    </lineage>
</organism>
<gene>
    <name evidence="2" type="ORF">METZ01_LOCUS298533</name>
</gene>
<accession>A0A382M9X8</accession>
<evidence type="ECO:0000256" key="1">
    <source>
        <dbReference type="SAM" id="MobiDB-lite"/>
    </source>
</evidence>
<feature type="compositionally biased region" description="Basic and acidic residues" evidence="1">
    <location>
        <begin position="234"/>
        <end position="247"/>
    </location>
</feature>
<dbReference type="AlphaFoldDB" id="A0A382M9X8"/>
<protein>
    <submittedName>
        <fullName evidence="2">Uncharacterized protein</fullName>
    </submittedName>
</protein>
<proteinExistence type="predicted"/>
<evidence type="ECO:0000313" key="2">
    <source>
        <dbReference type="EMBL" id="SVC45679.1"/>
    </source>
</evidence>
<dbReference type="EMBL" id="UINC01092256">
    <property type="protein sequence ID" value="SVC45679.1"/>
    <property type="molecule type" value="Genomic_DNA"/>
</dbReference>